<dbReference type="AlphaFoldDB" id="A0A6C0D9R3"/>
<keyword evidence="1" id="KW-0396">Initiation factor</keyword>
<protein>
    <recommendedName>
        <fullName evidence="6">Eukaryotic translation initiation factor 4E</fullName>
    </recommendedName>
</protein>
<dbReference type="InterPro" id="IPR023398">
    <property type="entry name" value="TIF_eIF4e-like"/>
</dbReference>
<proteinExistence type="predicted"/>
<evidence type="ECO:0000256" key="4">
    <source>
        <dbReference type="ARBA" id="ARBA00022917"/>
    </source>
</evidence>
<dbReference type="SUPFAM" id="SSF55418">
    <property type="entry name" value="eIF4e-like"/>
    <property type="match status" value="1"/>
</dbReference>
<evidence type="ECO:0000256" key="3">
    <source>
        <dbReference type="ARBA" id="ARBA00022884"/>
    </source>
</evidence>
<organism evidence="5">
    <name type="scientific">viral metagenome</name>
    <dbReference type="NCBI Taxonomy" id="1070528"/>
    <lineage>
        <taxon>unclassified sequences</taxon>
        <taxon>metagenomes</taxon>
        <taxon>organismal metagenomes</taxon>
    </lineage>
</organism>
<keyword evidence="2" id="KW-0810">Translation regulation</keyword>
<keyword evidence="4" id="KW-0648">Protein biosynthesis</keyword>
<accession>A0A6C0D9R3</accession>
<dbReference type="GO" id="GO:0003743">
    <property type="term" value="F:translation initiation factor activity"/>
    <property type="evidence" value="ECO:0007669"/>
    <property type="project" value="UniProtKB-KW"/>
</dbReference>
<dbReference type="GO" id="GO:0016281">
    <property type="term" value="C:eukaryotic translation initiation factor 4F complex"/>
    <property type="evidence" value="ECO:0007669"/>
    <property type="project" value="TreeGrafter"/>
</dbReference>
<dbReference type="Pfam" id="PF01652">
    <property type="entry name" value="IF4E"/>
    <property type="match status" value="1"/>
</dbReference>
<evidence type="ECO:0008006" key="6">
    <source>
        <dbReference type="Google" id="ProtNLM"/>
    </source>
</evidence>
<evidence type="ECO:0000256" key="1">
    <source>
        <dbReference type="ARBA" id="ARBA00022540"/>
    </source>
</evidence>
<sequence>MDANTQLSNKWNLWYHHEKDNWKLSGYKKVYEISTVGDFWRLNNNWDKLKGINNKHYFLMKDDITPLWEDPSNVNGGCWSFKVHEDQAEKLWIDLSAFLVCNQIINNYEDVIGLSICLKKNSNSVIKIWNKDSKNNSLNLINKEIIKKWGTDIIYIAHMPEN</sequence>
<evidence type="ECO:0000313" key="5">
    <source>
        <dbReference type="EMBL" id="QHT13201.1"/>
    </source>
</evidence>
<reference evidence="5" key="1">
    <citation type="journal article" date="2020" name="Nature">
        <title>Giant virus diversity and host interactions through global metagenomics.</title>
        <authorList>
            <person name="Schulz F."/>
            <person name="Roux S."/>
            <person name="Paez-Espino D."/>
            <person name="Jungbluth S."/>
            <person name="Walsh D.A."/>
            <person name="Denef V.J."/>
            <person name="McMahon K.D."/>
            <person name="Konstantinidis K.T."/>
            <person name="Eloe-Fadrosh E.A."/>
            <person name="Kyrpides N.C."/>
            <person name="Woyke T."/>
        </authorList>
    </citation>
    <scope>NUCLEOTIDE SEQUENCE</scope>
    <source>
        <strain evidence="5">GVMAG-M-3300023174-131</strain>
    </source>
</reference>
<dbReference type="PANTHER" id="PTHR11960:SF66">
    <property type="entry name" value="EUKARYOTIC TRANSLATION INITIATION FACTOR 4E TYPE 3"/>
    <property type="match status" value="1"/>
</dbReference>
<evidence type="ECO:0000256" key="2">
    <source>
        <dbReference type="ARBA" id="ARBA00022845"/>
    </source>
</evidence>
<keyword evidence="3" id="KW-0694">RNA-binding</keyword>
<dbReference type="GO" id="GO:0006417">
    <property type="term" value="P:regulation of translation"/>
    <property type="evidence" value="ECO:0007669"/>
    <property type="project" value="UniProtKB-KW"/>
</dbReference>
<dbReference type="Gene3D" id="3.30.760.10">
    <property type="entry name" value="RNA Cap, Translation Initiation Factor Eif4e"/>
    <property type="match status" value="1"/>
</dbReference>
<dbReference type="EMBL" id="MN739564">
    <property type="protein sequence ID" value="QHT13201.1"/>
    <property type="molecule type" value="Genomic_DNA"/>
</dbReference>
<dbReference type="GO" id="GO:0000340">
    <property type="term" value="F:RNA 7-methylguanosine cap binding"/>
    <property type="evidence" value="ECO:0007669"/>
    <property type="project" value="TreeGrafter"/>
</dbReference>
<dbReference type="PANTHER" id="PTHR11960">
    <property type="entry name" value="EUKARYOTIC TRANSLATION INITIATION FACTOR 4E RELATED"/>
    <property type="match status" value="1"/>
</dbReference>
<name>A0A6C0D9R3_9ZZZZ</name>
<dbReference type="InterPro" id="IPR001040">
    <property type="entry name" value="TIF_eIF_4E"/>
</dbReference>